<evidence type="ECO:0000256" key="1">
    <source>
        <dbReference type="SAM" id="MobiDB-lite"/>
    </source>
</evidence>
<dbReference type="EMBL" id="CP034539">
    <property type="protein sequence ID" value="AZQ39992.1"/>
    <property type="molecule type" value="Genomic_DNA"/>
</dbReference>
<proteinExistence type="predicted"/>
<evidence type="ECO:0000313" key="4">
    <source>
        <dbReference type="Proteomes" id="UP000280298"/>
    </source>
</evidence>
<dbReference type="InterPro" id="IPR047951">
    <property type="entry name" value="Transpos_ISL3"/>
</dbReference>
<sequence length="394" mass="42755">MARPQPGPVAPGLQDRSTRGALRHASGDAWGPPSAGPEPHGAAAHDRQQVAGLTESRHRSSQAARSAMRAVAMDLGGRPGQRLCAKLRLPGRRSALLSQLVAPPVPAQAPRVLGIDEFAFRKGRTYGTVLVDVVTFRPVDVLPDRETYSVAAWLQEHPGAEIVCRDRLMALTKAIRQAAPGALEVADRRHLLPNLSTAVEKMCRRHRACLRRHATTETGPPSARPQRVPFWIACANATETLTNWPPRGCPSAPSAAACNWTARRYGAIGTVALTTSSPRRATGAQVYSTRSPTTCSTASGPVVRVPCSSTASCLRSALPRREPLRVHHPRWPPQPAANSWLPAAGENWCSCPCSPAPRRTALRTGTLPGLRRRRSWRPPLRFRTTATTWRRTLS</sequence>
<evidence type="ECO:0000259" key="2">
    <source>
        <dbReference type="Pfam" id="PF01610"/>
    </source>
</evidence>
<protein>
    <recommendedName>
        <fullName evidence="2">Transposase IS204/IS1001/IS1096/IS1165 DDE domain-containing protein</fullName>
    </recommendedName>
</protein>
<name>A0A3S9MLC3_9ACTN</name>
<organism evidence="3 4">
    <name type="scientific">Streptomyces cyaneochromogenes</name>
    <dbReference type="NCBI Taxonomy" id="2496836"/>
    <lineage>
        <taxon>Bacteria</taxon>
        <taxon>Bacillati</taxon>
        <taxon>Actinomycetota</taxon>
        <taxon>Actinomycetes</taxon>
        <taxon>Kitasatosporales</taxon>
        <taxon>Streptomycetaceae</taxon>
        <taxon>Streptomyces</taxon>
    </lineage>
</organism>
<dbReference type="InterPro" id="IPR002560">
    <property type="entry name" value="Transposase_DDE"/>
</dbReference>
<dbReference type="KEGG" id="scya:EJ357_46820"/>
<reference evidence="3 4" key="1">
    <citation type="journal article" date="2019" name="Int. J. Syst. Evol. Microbiol.">
        <title>Streptomyces cyaneochromogenes sp. nov., a blue pigment-producing actinomycete from manganese-contaminated soil.</title>
        <authorList>
            <person name="Tang X."/>
            <person name="Zhao J."/>
            <person name="Li K."/>
            <person name="Chen Z."/>
            <person name="Sun Y."/>
            <person name="Gao J."/>
        </authorList>
    </citation>
    <scope>NUCLEOTIDE SEQUENCE [LARGE SCALE GENOMIC DNA]</scope>
    <source>
        <strain evidence="3 4">MK-45</strain>
    </source>
</reference>
<dbReference type="AlphaFoldDB" id="A0A3S9MLC3"/>
<accession>A0A3S9MLC3</accession>
<dbReference type="PANTHER" id="PTHR33498:SF1">
    <property type="entry name" value="TRANSPOSASE FOR INSERTION SEQUENCE ELEMENT IS1557"/>
    <property type="match status" value="1"/>
</dbReference>
<gene>
    <name evidence="3" type="ORF">EJ357_46820</name>
</gene>
<dbReference type="PANTHER" id="PTHR33498">
    <property type="entry name" value="TRANSPOSASE FOR INSERTION SEQUENCE ELEMENT IS1557"/>
    <property type="match status" value="1"/>
</dbReference>
<evidence type="ECO:0000313" key="3">
    <source>
        <dbReference type="EMBL" id="AZQ39992.1"/>
    </source>
</evidence>
<feature type="domain" description="Transposase IS204/IS1001/IS1096/IS1165 DDE" evidence="2">
    <location>
        <begin position="113"/>
        <end position="212"/>
    </location>
</feature>
<dbReference type="OrthoDB" id="3238779at2"/>
<feature type="region of interest" description="Disordered" evidence="1">
    <location>
        <begin position="1"/>
        <end position="64"/>
    </location>
</feature>
<keyword evidence="4" id="KW-1185">Reference proteome</keyword>
<dbReference type="Pfam" id="PF01610">
    <property type="entry name" value="DDE_Tnp_ISL3"/>
    <property type="match status" value="1"/>
</dbReference>
<dbReference type="Proteomes" id="UP000280298">
    <property type="component" value="Chromosome"/>
</dbReference>